<evidence type="ECO:0000256" key="2">
    <source>
        <dbReference type="ARBA" id="ARBA00022642"/>
    </source>
</evidence>
<reference evidence="11 12" key="1">
    <citation type="submission" date="2020-07" db="EMBL/GenBank/DDBJ databases">
        <title>Taxonomic proposal: Crassvirales, a new order of highly abundant and diverse bacterial viruses.</title>
        <authorList>
            <person name="Shkoporov A.N."/>
            <person name="Stockdale S.R."/>
            <person name="Guerin E."/>
            <person name="Ross R.P."/>
            <person name="Hill C."/>
        </authorList>
    </citation>
    <scope>NUCLEOTIDE SEQUENCE [LARGE SCALE GENOMIC DNA]</scope>
</reference>
<keyword evidence="4 11" id="KW-0808">Transferase</keyword>
<dbReference type="GO" id="GO:0009435">
    <property type="term" value="P:NAD+ biosynthetic process"/>
    <property type="evidence" value="ECO:0007669"/>
    <property type="project" value="InterPro"/>
</dbReference>
<evidence type="ECO:0000313" key="11">
    <source>
        <dbReference type="EMBL" id="QOR59195.1"/>
    </source>
</evidence>
<feature type="domain" description="Nicotinate/nicotinamide phosphoribosyltransferase" evidence="9">
    <location>
        <begin position="181"/>
        <end position="478"/>
    </location>
</feature>
<keyword evidence="2" id="KW-0662">Pyridine nucleotide biosynthesis</keyword>
<dbReference type="Gene3D" id="3.20.20.70">
    <property type="entry name" value="Aldolase class I"/>
    <property type="match status" value="1"/>
</dbReference>
<dbReference type="PANTHER" id="PTHR43816">
    <property type="entry name" value="NICOTINAMIDE PHOSPHORIBOSYLTRANSFERASE"/>
    <property type="match status" value="1"/>
</dbReference>
<proteinExistence type="inferred from homology"/>
<evidence type="ECO:0000313" key="12">
    <source>
        <dbReference type="Proteomes" id="UP000594132"/>
    </source>
</evidence>
<feature type="domain" description="Nicotinamide phosphoribosyltransferase N-terminal" evidence="10">
    <location>
        <begin position="4"/>
        <end position="59"/>
    </location>
</feature>
<evidence type="ECO:0000256" key="1">
    <source>
        <dbReference type="ARBA" id="ARBA00010897"/>
    </source>
</evidence>
<keyword evidence="12" id="KW-1185">Reference proteome</keyword>
<dbReference type="InterPro" id="IPR036068">
    <property type="entry name" value="Nicotinate_pribotase-like_C"/>
</dbReference>
<dbReference type="InterPro" id="IPR041525">
    <property type="entry name" value="N/Namide_PRibTrfase"/>
</dbReference>
<dbReference type="InterPro" id="IPR016471">
    <property type="entry name" value="Nicotinamide_PRibTrfase"/>
</dbReference>
<dbReference type="InterPro" id="IPR013785">
    <property type="entry name" value="Aldolase_TIM"/>
</dbReference>
<comment type="catalytic activity">
    <reaction evidence="8">
        <text>beta-nicotinamide D-ribonucleotide + diphosphate = 5-phospho-alpha-D-ribose 1-diphosphate + nicotinamide + H(+)</text>
        <dbReference type="Rhea" id="RHEA:16149"/>
        <dbReference type="ChEBI" id="CHEBI:14649"/>
        <dbReference type="ChEBI" id="CHEBI:15378"/>
        <dbReference type="ChEBI" id="CHEBI:17154"/>
        <dbReference type="ChEBI" id="CHEBI:33019"/>
        <dbReference type="ChEBI" id="CHEBI:58017"/>
        <dbReference type="EC" id="2.4.2.12"/>
    </reaction>
    <physiologicalReaction direction="right-to-left" evidence="8">
        <dbReference type="Rhea" id="RHEA:16151"/>
    </physiologicalReaction>
</comment>
<dbReference type="CDD" id="cd01569">
    <property type="entry name" value="PBEF_like"/>
    <property type="match status" value="1"/>
</dbReference>
<keyword evidence="3 11" id="KW-0328">Glycosyltransferase</keyword>
<dbReference type="SUPFAM" id="SSF51690">
    <property type="entry name" value="Nicotinate/Quinolinate PRTase C-terminal domain-like"/>
    <property type="match status" value="1"/>
</dbReference>
<dbReference type="InterPro" id="IPR041529">
    <property type="entry name" value="DUF5598"/>
</dbReference>
<dbReference type="GeneID" id="65129716"/>
<dbReference type="Pfam" id="PF04095">
    <property type="entry name" value="NAPRTase"/>
    <property type="match status" value="1"/>
</dbReference>
<sequence length="498" mass="56659">MDAILLTDGYKLDHRRQYPEGTQFVYSNWTPRSCSYFPEAEEGVVVFGIQYFIKEYLIRRMNEEFFNVPKHQAVHNFKRRVDTFLGDNQVGTEHIEALHDLGYLPICIKALPEGSLCPIRVPALTLINTMPEFFWLTNYLETLISTSLWLPMTSATSARLYKKELLRHAKKTGFENDFLGFMVHDFSMRGMAGVEAAIMSGMAHLTSFVGSETIPAIEALEEYYFADADKELIAATVPATEHSVMCAGGKEDEFETFRRLITEVYPKGFISIVSDTWDFWQVITDYVPRLKEDILAREGRVIIRPDSGVPEDIICGVDPRDYSLEEYSALPEYIRKGAYECLWDTFGGTINEKGYKVLDSHVGMIYGDSITLERQKTIYSRLEAKGFAATNLVLGVGSYTYQYKSRDSLGFAMKATWCQVNGEGREIFKDPKTDDGVKKSLKGLIKVNLVDGKYVATDQVTKEEEDIDNQLETVFINGELVVRHSLEEIRKRVDESLS</sequence>
<dbReference type="EMBL" id="MT774387">
    <property type="protein sequence ID" value="QOR59195.1"/>
    <property type="molecule type" value="Genomic_DNA"/>
</dbReference>
<evidence type="ECO:0000256" key="7">
    <source>
        <dbReference type="ARBA" id="ARBA00035036"/>
    </source>
</evidence>
<evidence type="ECO:0000256" key="4">
    <source>
        <dbReference type="ARBA" id="ARBA00022679"/>
    </source>
</evidence>
<evidence type="ECO:0000259" key="9">
    <source>
        <dbReference type="Pfam" id="PF04095"/>
    </source>
</evidence>
<dbReference type="PANTHER" id="PTHR43816:SF1">
    <property type="entry name" value="NICOTINAMIDE PHOSPHORIBOSYLTRANSFERASE"/>
    <property type="match status" value="1"/>
</dbReference>
<evidence type="ECO:0000256" key="5">
    <source>
        <dbReference type="ARBA" id="ARBA00035007"/>
    </source>
</evidence>
<comment type="similarity">
    <text evidence="1">Belongs to the NAPRTase family.</text>
</comment>
<evidence type="ECO:0000256" key="8">
    <source>
        <dbReference type="ARBA" id="ARBA00047835"/>
    </source>
</evidence>
<organism evidence="11 12">
    <name type="scientific">uncultured phage cr111_1</name>
    <dbReference type="NCBI Taxonomy" id="2772071"/>
    <lineage>
        <taxon>Viruses</taxon>
        <taxon>Duplodnaviria</taxon>
        <taxon>Heunggongvirae</taxon>
        <taxon>Uroviricota</taxon>
        <taxon>Caudoviricetes</taxon>
        <taxon>Crassvirales</taxon>
        <taxon>Steigviridae</taxon>
        <taxon>Asinivirinae</taxon>
        <taxon>Lahndsivirus</taxon>
        <taxon>Lahndsivirus rarus</taxon>
    </lineage>
</organism>
<evidence type="ECO:0000259" key="10">
    <source>
        <dbReference type="Pfam" id="PF18127"/>
    </source>
</evidence>
<dbReference type="Proteomes" id="UP000594132">
    <property type="component" value="Segment"/>
</dbReference>
<dbReference type="KEGG" id="vg:65129716"/>
<dbReference type="PIRSF" id="PIRSF005943">
    <property type="entry name" value="NMPRT"/>
    <property type="match status" value="1"/>
</dbReference>
<name>A0A7M1RXM4_9CAUD</name>
<accession>A0A7M1RXM4</accession>
<comment type="pathway">
    <text evidence="5">Cofactor biosynthesis; NAD(+) biosynthesis; nicotinamide D-ribonucleotide from 5-phospho-alpha-D-ribose 1-diphosphate and nicotinamide: step 1/1.</text>
</comment>
<dbReference type="RefSeq" id="YP_010111353.1">
    <property type="nucleotide sequence ID" value="NC_055880.1"/>
</dbReference>
<dbReference type="NCBIfam" id="NF006629">
    <property type="entry name" value="PRK09198.1"/>
    <property type="match status" value="1"/>
</dbReference>
<protein>
    <recommendedName>
        <fullName evidence="7">Nicotinamide phosphoribosyltransferase</fullName>
        <ecNumber evidence="6">2.4.2.12</ecNumber>
    </recommendedName>
</protein>
<dbReference type="Pfam" id="PF18127">
    <property type="entry name" value="NAMPT_N"/>
    <property type="match status" value="1"/>
</dbReference>
<dbReference type="GO" id="GO:0047280">
    <property type="term" value="F:nicotinamide phosphoribosyltransferase activity"/>
    <property type="evidence" value="ECO:0007669"/>
    <property type="project" value="UniProtKB-EC"/>
</dbReference>
<evidence type="ECO:0000256" key="3">
    <source>
        <dbReference type="ARBA" id="ARBA00022676"/>
    </source>
</evidence>
<dbReference type="EC" id="2.4.2.12" evidence="6"/>
<evidence type="ECO:0000256" key="6">
    <source>
        <dbReference type="ARBA" id="ARBA00035024"/>
    </source>
</evidence>